<protein>
    <submittedName>
        <fullName evidence="2">Uncharacterized protein</fullName>
    </submittedName>
</protein>
<accession>A0A0F9IFR0</accession>
<proteinExistence type="predicted"/>
<keyword evidence="1" id="KW-0812">Transmembrane</keyword>
<feature type="transmembrane region" description="Helical" evidence="1">
    <location>
        <begin position="15"/>
        <end position="34"/>
    </location>
</feature>
<name>A0A0F9IFR0_9ZZZZ</name>
<dbReference type="AlphaFoldDB" id="A0A0F9IFR0"/>
<evidence type="ECO:0000313" key="2">
    <source>
        <dbReference type="EMBL" id="KKM26421.1"/>
    </source>
</evidence>
<gene>
    <name evidence="2" type="ORF">LCGC14_1584940</name>
</gene>
<keyword evidence="1" id="KW-1133">Transmembrane helix</keyword>
<organism evidence="2">
    <name type="scientific">marine sediment metagenome</name>
    <dbReference type="NCBI Taxonomy" id="412755"/>
    <lineage>
        <taxon>unclassified sequences</taxon>
        <taxon>metagenomes</taxon>
        <taxon>ecological metagenomes</taxon>
    </lineage>
</organism>
<keyword evidence="1" id="KW-0472">Membrane</keyword>
<reference evidence="2" key="1">
    <citation type="journal article" date="2015" name="Nature">
        <title>Complex archaea that bridge the gap between prokaryotes and eukaryotes.</title>
        <authorList>
            <person name="Spang A."/>
            <person name="Saw J.H."/>
            <person name="Jorgensen S.L."/>
            <person name="Zaremba-Niedzwiedzka K."/>
            <person name="Martijn J."/>
            <person name="Lind A.E."/>
            <person name="van Eijk R."/>
            <person name="Schleper C."/>
            <person name="Guy L."/>
            <person name="Ettema T.J."/>
        </authorList>
    </citation>
    <scope>NUCLEOTIDE SEQUENCE</scope>
</reference>
<evidence type="ECO:0000256" key="1">
    <source>
        <dbReference type="SAM" id="Phobius"/>
    </source>
</evidence>
<comment type="caution">
    <text evidence="2">The sequence shown here is derived from an EMBL/GenBank/DDBJ whole genome shotgun (WGS) entry which is preliminary data.</text>
</comment>
<sequence length="148" mass="17951">MLTIYSPQELKRFKIRFPMVLSNFLGFGIFHRWIKFIRLEYFKRLIMVHRRVAVYYDFQNVRDAIKSVKLYNYVLTYIEQFAERIGKIVIKDLFIKSNKYFDEDRIVSFHEKRDWSIIFGERGKDTDSELIVKALADCYENKFAAHDI</sequence>
<dbReference type="EMBL" id="LAZR01012513">
    <property type="protein sequence ID" value="KKM26421.1"/>
    <property type="molecule type" value="Genomic_DNA"/>
</dbReference>